<sequence>MNYDSEKLGGIIDTLKRAQENLNQGDDFEARRLVGGAYEHLGHVLRQLDLPGND</sequence>
<gene>
    <name evidence="1" type="ORF">SVA_0939</name>
</gene>
<dbReference type="Proteomes" id="UP000218899">
    <property type="component" value="Chromosome"/>
</dbReference>
<dbReference type="KEGG" id="sva:SVA_0939"/>
<dbReference type="EMBL" id="AP014936">
    <property type="protein sequence ID" value="BAU47518.1"/>
    <property type="molecule type" value="Genomic_DNA"/>
</dbReference>
<evidence type="ECO:0000313" key="2">
    <source>
        <dbReference type="Proteomes" id="UP000218899"/>
    </source>
</evidence>
<dbReference type="AlphaFoldDB" id="A0A1B4V1Y6"/>
<accession>A0A1B4V1Y6</accession>
<keyword evidence="2" id="KW-1185">Reference proteome</keyword>
<proteinExistence type="predicted"/>
<dbReference type="RefSeq" id="WP_169923970.1">
    <property type="nucleotide sequence ID" value="NZ_AP014936.1"/>
</dbReference>
<reference evidence="1 2" key="1">
    <citation type="submission" date="2015-08" db="EMBL/GenBank/DDBJ databases">
        <title>Complete genome sequence of Sulfurifustis variabilis.</title>
        <authorList>
            <person name="Miura A."/>
            <person name="Kojima H."/>
            <person name="Fukui M."/>
        </authorList>
    </citation>
    <scope>NUCLEOTIDE SEQUENCE [LARGE SCALE GENOMIC DNA]</scope>
    <source>
        <strain evidence="2">skN76</strain>
    </source>
</reference>
<protein>
    <submittedName>
        <fullName evidence="1">Uncharacterized protein</fullName>
    </submittedName>
</protein>
<name>A0A1B4V1Y6_9GAMM</name>
<organism evidence="1 2">
    <name type="scientific">Sulfurifustis variabilis</name>
    <dbReference type="NCBI Taxonomy" id="1675686"/>
    <lineage>
        <taxon>Bacteria</taxon>
        <taxon>Pseudomonadati</taxon>
        <taxon>Pseudomonadota</taxon>
        <taxon>Gammaproteobacteria</taxon>
        <taxon>Acidiferrobacterales</taxon>
        <taxon>Acidiferrobacteraceae</taxon>
        <taxon>Sulfurifustis</taxon>
    </lineage>
</organism>
<evidence type="ECO:0000313" key="1">
    <source>
        <dbReference type="EMBL" id="BAU47518.1"/>
    </source>
</evidence>